<dbReference type="EC" id="2.7.11.1" evidence="2"/>
<dbReference type="FunFam" id="3.30.200.20:FF:000042">
    <property type="entry name" value="Aurora kinase A"/>
    <property type="match status" value="1"/>
</dbReference>
<feature type="compositionally biased region" description="Acidic residues" evidence="12">
    <location>
        <begin position="636"/>
        <end position="652"/>
    </location>
</feature>
<dbReference type="GO" id="GO:0044779">
    <property type="term" value="P:meiotic spindle checkpoint signaling"/>
    <property type="evidence" value="ECO:0007669"/>
    <property type="project" value="UniProtKB-ARBA"/>
</dbReference>
<evidence type="ECO:0000259" key="13">
    <source>
        <dbReference type="PROSITE" id="PS50011"/>
    </source>
</evidence>
<dbReference type="PROSITE" id="PS50011">
    <property type="entry name" value="PROTEIN_KINASE_DOM"/>
    <property type="match status" value="1"/>
</dbReference>
<dbReference type="CDD" id="cd14007">
    <property type="entry name" value="STKc_Aurora"/>
    <property type="match status" value="1"/>
</dbReference>
<evidence type="ECO:0000256" key="8">
    <source>
        <dbReference type="ARBA" id="ARBA00022840"/>
    </source>
</evidence>
<evidence type="ECO:0000256" key="9">
    <source>
        <dbReference type="ARBA" id="ARBA00047899"/>
    </source>
</evidence>
<keyword evidence="4" id="KW-0723">Serine/threonine-protein kinase</keyword>
<evidence type="ECO:0000256" key="6">
    <source>
        <dbReference type="ARBA" id="ARBA00022741"/>
    </source>
</evidence>
<feature type="compositionally biased region" description="Low complexity" evidence="12">
    <location>
        <begin position="658"/>
        <end position="672"/>
    </location>
</feature>
<dbReference type="SMART" id="SM00220">
    <property type="entry name" value="S_TKc"/>
    <property type="match status" value="1"/>
</dbReference>
<dbReference type="PANTHER" id="PTHR21575">
    <property type="entry name" value="PROTEIN HID1"/>
    <property type="match status" value="1"/>
</dbReference>
<dbReference type="PANTHER" id="PTHR21575:SF12">
    <property type="entry name" value="PROTEIN HID1"/>
    <property type="match status" value="1"/>
</dbReference>
<dbReference type="GO" id="GO:0000138">
    <property type="term" value="C:Golgi trans cisterna"/>
    <property type="evidence" value="ECO:0007669"/>
    <property type="project" value="TreeGrafter"/>
</dbReference>
<dbReference type="GO" id="GO:0045143">
    <property type="term" value="P:homologous chromosome segregation"/>
    <property type="evidence" value="ECO:0007669"/>
    <property type="project" value="UniProtKB-ARBA"/>
</dbReference>
<dbReference type="InterPro" id="IPR008271">
    <property type="entry name" value="Ser/Thr_kinase_AS"/>
</dbReference>
<feature type="region of interest" description="Disordered" evidence="12">
    <location>
        <begin position="139"/>
        <end position="181"/>
    </location>
</feature>
<dbReference type="Proteomes" id="UP000011086">
    <property type="component" value="Unassembled WGS sequence"/>
</dbReference>
<accession>A0AA97P1A9</accession>
<sequence>MGASDSKLVFKKGIFRLSEERHIPADDSYWTSFWELPESSEDVFSLFAPADIRRTRDNALENLETLILAITSRLFTLRHHPSFPDAEIAPDREALNCIRVLTRILPYLYELESLQAWEDRFFWGTRRKRTRRAKLASEVLFDGSQPTSPTTTDGGFDDGGGNGGGNGDNKKPKAAGDDGYEDARPLGAELIDTLIDLLFLTEFTVPRQAVPAGAAAAGRPKVSYAIWQSGVGCNQTTQTTREFESNRTEILRLLLTLCSQSMYMSANVLPQRGVKALTHICTCPDKQVVLSMLCSLLNTLLLVVILYPVPDNANGQAQKNYYRHFLGRIHRPQDFQFIVDGMTRILNQPMQANPTSYIPGAVAQSSAATVKFAPETIMLFWETTQCNKRFRSFIIDTQRAHDFVISVLFYAIEFKGDSSRQGVVRMCAFLLQTLSMEKNFGINLNKSFEAQDTLPPAIRIPAFRGTYADFLIQSIYNLITTSKGKLSAIYPVLLAVINNIAPYLQGINATTSSRLLQLFASMSSPSFLLANESNHDLLRSLLEAMNTIIEHQYKSNADFVLAVLKNRKRIEALRNFTLESGQEEIERRKKRRKEDGLASDPLSDVGSTRNSLESINSPTTMPSRESSTQPGAPAGNEEDNTFAIGDDDDSDDEARPTPAQSDVPSRSSSVASTTNRRGIPQSVDGDAEDALPTQLRGMSEKARGKMPAGYSFSRQNSTTSLGGSSVAGSAAGMAASASSPFLSGGPGGYFEPTAQWIDSWLPELPLHTLLTLIQQLTALLPRQVLAPEASAATDPRGHEQVLSRIRSTELVGIDTDAAHPRVHLFEWSQLALGWYESLVWSFVFSAELQAARGTAGIWNGTAIRLFRVVQDAQAPQGPSLSSPRGAVDAVGSNLVSRIGAINLRGAAESLGRASAGGNAGGGASEGAARRGSVERFFGDVFDIMEAWYSCALLKPPLLRNTWPRTCYGGAQVTATGLTVQAPESCNRHLKTSGVIMRATCESIAQGTILHRLNGDHTASVGCTGNRLCEAAFCSQPSQRIVPTTCASLYAVLAEPPSTPSQFGTFSFVVAQDLEATVGNCPAMLQSAMATMILEASYKCLSVKETANALPSKSDECTCISCHFAAAARFNPAALSTQKEPARRTSSPRQASLESQIREFLHAKKPREQGAGKEPLEQLQAAQAAAAAAALVAQPSAQPVAMHLGMFEIGKPLGRGKFGRVYLAREREHGFVCALKVLHKRELQDAHVERQVQREIEIQSNLRHPNILKMYGHFHDSKRIFIILEFAGKGELYKHLRKETRFPEWRAAQCIAQMASALRYLHRKHVMHRDIKPENILVGFYGEIKISDFGWSVHAPSDRRTTFCGTLDYLPPEMIKPRTADKSYDHRVDLWALGVLTYELLVGEAPFEDTPAMTHKKITRRDMKVPSFVSREASDLILKLLVVDPNKRLPLDKVLDHPWIVKHCRNQKASDRLLPSTGNTPPED</sequence>
<feature type="region of interest" description="Disordered" evidence="12">
    <location>
        <begin position="1134"/>
        <end position="1153"/>
    </location>
</feature>
<dbReference type="GO" id="GO:0004674">
    <property type="term" value="F:protein serine/threonine kinase activity"/>
    <property type="evidence" value="ECO:0007669"/>
    <property type="project" value="UniProtKB-KW"/>
</dbReference>
<comment type="catalytic activity">
    <reaction evidence="9">
        <text>L-threonyl-[protein] + ATP = O-phospho-L-threonyl-[protein] + ADP + H(+)</text>
        <dbReference type="Rhea" id="RHEA:46608"/>
        <dbReference type="Rhea" id="RHEA-COMP:11060"/>
        <dbReference type="Rhea" id="RHEA-COMP:11605"/>
        <dbReference type="ChEBI" id="CHEBI:15378"/>
        <dbReference type="ChEBI" id="CHEBI:30013"/>
        <dbReference type="ChEBI" id="CHEBI:30616"/>
        <dbReference type="ChEBI" id="CHEBI:61977"/>
        <dbReference type="ChEBI" id="CHEBI:456216"/>
        <dbReference type="EC" id="2.7.11.1"/>
    </reaction>
</comment>
<feature type="compositionally biased region" description="Polar residues" evidence="12">
    <location>
        <begin position="712"/>
        <end position="721"/>
    </location>
</feature>
<keyword evidence="6 11" id="KW-0547">Nucleotide-binding</keyword>
<evidence type="ECO:0000313" key="14">
    <source>
        <dbReference type="EMBL" id="ELQ40134.1"/>
    </source>
</evidence>
<dbReference type="GO" id="GO:1902115">
    <property type="term" value="P:regulation of organelle assembly"/>
    <property type="evidence" value="ECO:0007669"/>
    <property type="project" value="UniProtKB-ARBA"/>
</dbReference>
<keyword evidence="7" id="KW-0418">Kinase</keyword>
<dbReference type="GO" id="GO:0032465">
    <property type="term" value="P:regulation of cytokinesis"/>
    <property type="evidence" value="ECO:0007669"/>
    <property type="project" value="UniProtKB-ARBA"/>
</dbReference>
<evidence type="ECO:0000256" key="1">
    <source>
        <dbReference type="ARBA" id="ARBA00011138"/>
    </source>
</evidence>
<evidence type="ECO:0000256" key="5">
    <source>
        <dbReference type="ARBA" id="ARBA00022679"/>
    </source>
</evidence>
<reference evidence="14" key="1">
    <citation type="journal article" date="2012" name="PLoS Genet.">
        <title>Comparative analysis of the genomes of two field isolates of the rice blast fungus Magnaporthe oryzae.</title>
        <authorList>
            <person name="Xue M."/>
            <person name="Yang J."/>
            <person name="Li Z."/>
            <person name="Hu S."/>
            <person name="Yao N."/>
            <person name="Dean R.A."/>
            <person name="Zhao W."/>
            <person name="Shen M."/>
            <person name="Zhang H."/>
            <person name="Li C."/>
            <person name="Liu L."/>
            <person name="Cao L."/>
            <person name="Xu X."/>
            <person name="Xing Y."/>
            <person name="Hsiang T."/>
            <person name="Zhang Z."/>
            <person name="Xu J.R."/>
            <person name="Peng Y.L."/>
        </authorList>
    </citation>
    <scope>NUCLEOTIDE SEQUENCE</scope>
    <source>
        <strain evidence="14">Y34</strain>
    </source>
</reference>
<dbReference type="GO" id="GO:0016020">
    <property type="term" value="C:membrane"/>
    <property type="evidence" value="ECO:0007669"/>
    <property type="project" value="TreeGrafter"/>
</dbReference>
<dbReference type="Pfam" id="PF00069">
    <property type="entry name" value="Pkinase"/>
    <property type="match status" value="1"/>
</dbReference>
<dbReference type="GO" id="GO:0005524">
    <property type="term" value="F:ATP binding"/>
    <property type="evidence" value="ECO:0007669"/>
    <property type="project" value="UniProtKB-UniRule"/>
</dbReference>
<dbReference type="GO" id="GO:0090266">
    <property type="term" value="P:regulation of mitotic cell cycle spindle assembly checkpoint"/>
    <property type="evidence" value="ECO:0007669"/>
    <property type="project" value="UniProtKB-ARBA"/>
</dbReference>
<evidence type="ECO:0000256" key="3">
    <source>
        <dbReference type="ARBA" id="ARBA00021157"/>
    </source>
</evidence>
<keyword evidence="8 11" id="KW-0067">ATP-binding</keyword>
<feature type="domain" description="Protein kinase" evidence="13">
    <location>
        <begin position="1206"/>
        <end position="1459"/>
    </location>
</feature>
<evidence type="ECO:0000256" key="11">
    <source>
        <dbReference type="PROSITE-ProRule" id="PRU10141"/>
    </source>
</evidence>
<name>A0AA97P1A9_PYRO3</name>
<comment type="subunit">
    <text evidence="1">Homodimer. Forms a ternary complex with ATG13 and ATG17.</text>
</comment>
<dbReference type="FunFam" id="1.10.510.10:FF:000235">
    <property type="entry name" value="Serine/threonine-protein kinase ark1"/>
    <property type="match status" value="1"/>
</dbReference>
<dbReference type="GO" id="GO:0032133">
    <property type="term" value="C:chromosome passenger complex"/>
    <property type="evidence" value="ECO:0007669"/>
    <property type="project" value="UniProtKB-ARBA"/>
</dbReference>
<evidence type="ECO:0000256" key="2">
    <source>
        <dbReference type="ARBA" id="ARBA00012513"/>
    </source>
</evidence>
<dbReference type="InterPro" id="IPR011009">
    <property type="entry name" value="Kinase-like_dom_sf"/>
</dbReference>
<feature type="binding site" evidence="11">
    <location>
        <position position="1235"/>
    </location>
    <ligand>
        <name>ATP</name>
        <dbReference type="ChEBI" id="CHEBI:30616"/>
    </ligand>
</feature>
<dbReference type="InterPro" id="IPR026705">
    <property type="entry name" value="Hid-1/Ecm30"/>
</dbReference>
<feature type="compositionally biased region" description="Polar residues" evidence="12">
    <location>
        <begin position="605"/>
        <end position="630"/>
    </location>
</feature>
<dbReference type="GO" id="GO:0000776">
    <property type="term" value="C:kinetochore"/>
    <property type="evidence" value="ECO:0007669"/>
    <property type="project" value="UniProtKB-ARBA"/>
</dbReference>
<comment type="catalytic activity">
    <reaction evidence="10">
        <text>L-seryl-[protein] + ATP = O-phospho-L-seryl-[protein] + ADP + H(+)</text>
        <dbReference type="Rhea" id="RHEA:17989"/>
        <dbReference type="Rhea" id="RHEA-COMP:9863"/>
        <dbReference type="Rhea" id="RHEA-COMP:11604"/>
        <dbReference type="ChEBI" id="CHEBI:15378"/>
        <dbReference type="ChEBI" id="CHEBI:29999"/>
        <dbReference type="ChEBI" id="CHEBI:30616"/>
        <dbReference type="ChEBI" id="CHEBI:83421"/>
        <dbReference type="ChEBI" id="CHEBI:456216"/>
        <dbReference type="EC" id="2.7.11.1"/>
    </reaction>
</comment>
<dbReference type="PROSITE" id="PS00108">
    <property type="entry name" value="PROTEIN_KINASE_ST"/>
    <property type="match status" value="1"/>
</dbReference>
<gene>
    <name evidence="14" type="ORF">OOU_Y34scaffold00461g22</name>
</gene>
<evidence type="ECO:0000256" key="7">
    <source>
        <dbReference type="ARBA" id="ARBA00022777"/>
    </source>
</evidence>
<organism evidence="14">
    <name type="scientific">Pyricularia oryzae (strain Y34)</name>
    <name type="common">Rice blast fungus</name>
    <name type="synonym">Magnaporthe oryzae</name>
    <dbReference type="NCBI Taxonomy" id="1143189"/>
    <lineage>
        <taxon>Eukaryota</taxon>
        <taxon>Fungi</taxon>
        <taxon>Dikarya</taxon>
        <taxon>Ascomycota</taxon>
        <taxon>Pezizomycotina</taxon>
        <taxon>Sordariomycetes</taxon>
        <taxon>Sordariomycetidae</taxon>
        <taxon>Magnaporthales</taxon>
        <taxon>Pyriculariaceae</taxon>
        <taxon>Pyricularia</taxon>
    </lineage>
</organism>
<feature type="region of interest" description="Disordered" evidence="12">
    <location>
        <begin position="581"/>
        <end position="728"/>
    </location>
</feature>
<evidence type="ECO:0000256" key="4">
    <source>
        <dbReference type="ARBA" id="ARBA00022527"/>
    </source>
</evidence>
<dbReference type="SUPFAM" id="SSF56112">
    <property type="entry name" value="Protein kinase-like (PK-like)"/>
    <property type="match status" value="1"/>
</dbReference>
<feature type="compositionally biased region" description="Gly residues" evidence="12">
    <location>
        <begin position="157"/>
        <end position="167"/>
    </location>
</feature>
<dbReference type="GO" id="GO:0051094">
    <property type="term" value="P:positive regulation of developmental process"/>
    <property type="evidence" value="ECO:0007669"/>
    <property type="project" value="UniProtKB-ARBA"/>
</dbReference>
<evidence type="ECO:0000256" key="10">
    <source>
        <dbReference type="ARBA" id="ARBA00048679"/>
    </source>
</evidence>
<dbReference type="InterPro" id="IPR000719">
    <property type="entry name" value="Prot_kinase_dom"/>
</dbReference>
<dbReference type="InterPro" id="IPR017441">
    <property type="entry name" value="Protein_kinase_ATP_BS"/>
</dbReference>
<dbReference type="Gene3D" id="1.10.510.10">
    <property type="entry name" value="Transferase(Phosphotransferase) domain 1"/>
    <property type="match status" value="1"/>
</dbReference>
<dbReference type="GO" id="GO:0000819">
    <property type="term" value="P:sister chromatid segregation"/>
    <property type="evidence" value="ECO:0007669"/>
    <property type="project" value="UniProtKB-ARBA"/>
</dbReference>
<dbReference type="GO" id="GO:0072479">
    <property type="term" value="P:response to mitotic cell cycle spindle assembly checkpoint signaling"/>
    <property type="evidence" value="ECO:0007669"/>
    <property type="project" value="UniProtKB-ARBA"/>
</dbReference>
<evidence type="ECO:0000256" key="12">
    <source>
        <dbReference type="SAM" id="MobiDB-lite"/>
    </source>
</evidence>
<proteinExistence type="predicted"/>
<protein>
    <recommendedName>
        <fullName evidence="3">Aurora kinase</fullName>
        <ecNumber evidence="2">2.7.11.1</ecNumber>
    </recommendedName>
</protein>
<dbReference type="GO" id="GO:0008608">
    <property type="term" value="P:attachment of spindle microtubules to kinetochore"/>
    <property type="evidence" value="ECO:0007669"/>
    <property type="project" value="UniProtKB-ARBA"/>
</dbReference>
<dbReference type="Pfam" id="PF12722">
    <property type="entry name" value="Hid1"/>
    <property type="match status" value="1"/>
</dbReference>
<dbReference type="GO" id="GO:0051233">
    <property type="term" value="C:spindle midzone"/>
    <property type="evidence" value="ECO:0007669"/>
    <property type="project" value="UniProtKB-ARBA"/>
</dbReference>
<dbReference type="GO" id="GO:0005797">
    <property type="term" value="C:Golgi medial cisterna"/>
    <property type="evidence" value="ECO:0007669"/>
    <property type="project" value="TreeGrafter"/>
</dbReference>
<dbReference type="EMBL" id="JH793194">
    <property type="protein sequence ID" value="ELQ40134.1"/>
    <property type="molecule type" value="Genomic_DNA"/>
</dbReference>
<keyword evidence="5" id="KW-0808">Transferase</keyword>
<dbReference type="PROSITE" id="PS00107">
    <property type="entry name" value="PROTEIN_KINASE_ATP"/>
    <property type="match status" value="1"/>
</dbReference>
<feature type="compositionally biased region" description="Basic and acidic residues" evidence="12">
    <location>
        <begin position="168"/>
        <end position="181"/>
    </location>
</feature>